<name>A0A3B3R4N4_9TELE</name>
<dbReference type="InterPro" id="IPR040029">
    <property type="entry name" value="C14orf28-like"/>
</dbReference>
<dbReference type="GeneTree" id="ENSGT00390000012377"/>
<dbReference type="Ensembl" id="ENSPKIT00000038146.1">
    <property type="protein sequence ID" value="ENSPKIP00000013717.1"/>
    <property type="gene ID" value="ENSPKIG00000001045.1"/>
</dbReference>
<dbReference type="PANTHER" id="PTHR35350">
    <property type="entry name" value="HYPOTHETICAL LOC314168"/>
    <property type="match status" value="1"/>
</dbReference>
<sequence length="454" mass="53108">MDSKFYCSLKYTEDFKHLFSETHEGTHIERTKTLFEEIRASVNNNEEQDRSFWRPVLPWGGVYTIRAGRNAISCTPLYVKISLKNTCTIDGFLMLLYVILRENKAFPREVGLFLGKDFVEHFLYLMDSYDYTTVKLLWIWDKMSKQQYRSEIHRAALEIDLFGNEHENFTKNLENLMSTIQESFCTNWNCPARFQEFVQTTININPPREQPHKDLIQSAVDKFFCPRILFCNELGCDGLREFSQRVFCHGAPPFVILNMQLWKSEELACVPYHLDLSEHRYSLEGATLFNKEEHHYSAAFQIDGYWMHYDGLRSDNLILLNKPPELLLLSSLVYIRIDKACLESKKNMDYTSSGMPHKKLRNFPYVLWKKVVISIVVLRTSSCLKMLSNTEVIVSELKTEMQKSKWLVIVKSLMLNVWWILRHRLWIRIQVCSALCVKVGMKACVLDAPALVSA</sequence>
<protein>
    <submittedName>
        <fullName evidence="1">Chromosome 14 open reading frame 28</fullName>
    </submittedName>
</protein>
<dbReference type="Proteomes" id="UP000261540">
    <property type="component" value="Unplaced"/>
</dbReference>
<organism evidence="1 2">
    <name type="scientific">Paramormyrops kingsleyae</name>
    <dbReference type="NCBI Taxonomy" id="1676925"/>
    <lineage>
        <taxon>Eukaryota</taxon>
        <taxon>Metazoa</taxon>
        <taxon>Chordata</taxon>
        <taxon>Craniata</taxon>
        <taxon>Vertebrata</taxon>
        <taxon>Euteleostomi</taxon>
        <taxon>Actinopterygii</taxon>
        <taxon>Neopterygii</taxon>
        <taxon>Teleostei</taxon>
        <taxon>Osteoglossocephala</taxon>
        <taxon>Osteoglossomorpha</taxon>
        <taxon>Osteoglossiformes</taxon>
        <taxon>Mormyridae</taxon>
        <taxon>Paramormyrops</taxon>
    </lineage>
</organism>
<keyword evidence="2" id="KW-1185">Reference proteome</keyword>
<reference evidence="1" key="2">
    <citation type="submission" date="2025-09" db="UniProtKB">
        <authorList>
            <consortium name="Ensembl"/>
        </authorList>
    </citation>
    <scope>IDENTIFICATION</scope>
</reference>
<dbReference type="AlphaFoldDB" id="A0A3B3R4N4"/>
<reference evidence="1" key="1">
    <citation type="submission" date="2025-08" db="UniProtKB">
        <authorList>
            <consortium name="Ensembl"/>
        </authorList>
    </citation>
    <scope>IDENTIFICATION</scope>
</reference>
<dbReference type="PANTHER" id="PTHR35350:SF1">
    <property type="entry name" value="HYPOTHETICAL LOC314168"/>
    <property type="match status" value="1"/>
</dbReference>
<proteinExistence type="predicted"/>
<dbReference type="STRING" id="1676925.ENSPKIP00000013717"/>
<evidence type="ECO:0000313" key="2">
    <source>
        <dbReference type="Proteomes" id="UP000261540"/>
    </source>
</evidence>
<evidence type="ECO:0000313" key="1">
    <source>
        <dbReference type="Ensembl" id="ENSPKIP00000013717.1"/>
    </source>
</evidence>
<accession>A0A3B3R4N4</accession>